<dbReference type="InterPro" id="IPR029063">
    <property type="entry name" value="SAM-dependent_MTases_sf"/>
</dbReference>
<dbReference type="Gene3D" id="3.40.50.150">
    <property type="entry name" value="Vaccinia Virus protein VP39"/>
    <property type="match status" value="1"/>
</dbReference>
<evidence type="ECO:0000313" key="2">
    <source>
        <dbReference type="EMBL" id="NXH09932.1"/>
    </source>
</evidence>
<evidence type="ECO:0000313" key="3">
    <source>
        <dbReference type="Proteomes" id="UP000534107"/>
    </source>
</evidence>
<dbReference type="EMBL" id="VWZO01001176">
    <property type="protein sequence ID" value="NXH09932.1"/>
    <property type="molecule type" value="Genomic_DNA"/>
</dbReference>
<keyword evidence="3" id="KW-1185">Reference proteome</keyword>
<gene>
    <name evidence="2" type="primary">Mettl7a_1</name>
    <name evidence="2" type="ORF">BUCCAP_R02497</name>
</gene>
<dbReference type="SUPFAM" id="SSF53335">
    <property type="entry name" value="S-adenosyl-L-methionine-dependent methyltransferases"/>
    <property type="match status" value="1"/>
</dbReference>
<feature type="non-terminal residue" evidence="2">
    <location>
        <position position="1"/>
    </location>
</feature>
<organism evidence="2 3">
    <name type="scientific">Bucco capensis</name>
    <name type="common">collared puffbird</name>
    <dbReference type="NCBI Taxonomy" id="135168"/>
    <lineage>
        <taxon>Eukaryota</taxon>
        <taxon>Metazoa</taxon>
        <taxon>Chordata</taxon>
        <taxon>Craniata</taxon>
        <taxon>Vertebrata</taxon>
        <taxon>Euteleostomi</taxon>
        <taxon>Archelosauria</taxon>
        <taxon>Archosauria</taxon>
        <taxon>Dinosauria</taxon>
        <taxon>Saurischia</taxon>
        <taxon>Theropoda</taxon>
        <taxon>Coelurosauria</taxon>
        <taxon>Aves</taxon>
        <taxon>Neognathae</taxon>
        <taxon>Neoaves</taxon>
        <taxon>Telluraves</taxon>
        <taxon>Coraciimorphae</taxon>
        <taxon>Piciformes</taxon>
        <taxon>Bucconidae</taxon>
        <taxon>Bucco</taxon>
    </lineage>
</organism>
<feature type="domain" description="Methyltransferase type 11" evidence="1">
    <location>
        <begin position="73"/>
        <end position="170"/>
    </location>
</feature>
<protein>
    <submittedName>
        <fullName evidence="2">MET7A protein</fullName>
    </submittedName>
</protein>
<dbReference type="InterPro" id="IPR052356">
    <property type="entry name" value="Thiol_S-MT"/>
</dbReference>
<dbReference type="PANTHER" id="PTHR45036:SF1">
    <property type="entry name" value="METHYLTRANSFERASE LIKE 7A"/>
    <property type="match status" value="1"/>
</dbReference>
<sequence length="242" mass="27344">MLLVLLQGCVQLLLLPIHLLACLGLWHSFYKKLFPHVMAKVAPLYNQKVYQQKRELFSSLRHFAGPSGHLRLLEIGTGTGTNFQFYPAGCRLTCTDPNPNFKQFLLKNLLENPHLQLEDSVVASGEDLGQIPAGSMDVVVCTLVLCSVSSVSQVLSEVQRVLRVGGAFFFLEHVAAEHCTWTYFWQQVCMPAWKYFGDGCSLCRETEKELEKINFSELHLKHIQVRPSWIPTSPHIIGYAVK</sequence>
<feature type="non-terminal residue" evidence="2">
    <location>
        <position position="242"/>
    </location>
</feature>
<proteinExistence type="predicted"/>
<dbReference type="CDD" id="cd02440">
    <property type="entry name" value="AdoMet_MTases"/>
    <property type="match status" value="1"/>
</dbReference>
<dbReference type="Proteomes" id="UP000534107">
    <property type="component" value="Unassembled WGS sequence"/>
</dbReference>
<dbReference type="GO" id="GO:0008757">
    <property type="term" value="F:S-adenosylmethionine-dependent methyltransferase activity"/>
    <property type="evidence" value="ECO:0007669"/>
    <property type="project" value="InterPro"/>
</dbReference>
<dbReference type="PANTHER" id="PTHR45036">
    <property type="entry name" value="METHYLTRANSFERASE LIKE 7B"/>
    <property type="match status" value="1"/>
</dbReference>
<dbReference type="Pfam" id="PF08241">
    <property type="entry name" value="Methyltransf_11"/>
    <property type="match status" value="1"/>
</dbReference>
<accession>A0A7K9HAH6</accession>
<comment type="caution">
    <text evidence="2">The sequence shown here is derived from an EMBL/GenBank/DDBJ whole genome shotgun (WGS) entry which is preliminary data.</text>
</comment>
<dbReference type="AlphaFoldDB" id="A0A7K9HAH6"/>
<reference evidence="2 3" key="1">
    <citation type="submission" date="2019-09" db="EMBL/GenBank/DDBJ databases">
        <title>Bird 10,000 Genomes (B10K) Project - Family phase.</title>
        <authorList>
            <person name="Zhang G."/>
        </authorList>
    </citation>
    <scope>NUCLEOTIDE SEQUENCE [LARGE SCALE GENOMIC DNA]</scope>
    <source>
        <strain evidence="2">B10K-DU-001-16</strain>
        <tissue evidence="2">Muscle</tissue>
    </source>
</reference>
<dbReference type="InterPro" id="IPR013216">
    <property type="entry name" value="Methyltransf_11"/>
</dbReference>
<dbReference type="OrthoDB" id="416496at2759"/>
<name>A0A7K9HAH6_9PICI</name>
<evidence type="ECO:0000259" key="1">
    <source>
        <dbReference type="Pfam" id="PF08241"/>
    </source>
</evidence>